<sequence>MVIRDNPNIGHVMGVKALSELENPNDVEGVSNGSLLLELPVDIPSMVIDNPLIHYLRGIDFAKDTIDDFKIEAANLLDVQVENVVEMDVTA</sequence>
<name>A0AAV3RGH6_LITER</name>
<dbReference type="AlphaFoldDB" id="A0AAV3RGH6"/>
<dbReference type="Proteomes" id="UP001454036">
    <property type="component" value="Unassembled WGS sequence"/>
</dbReference>
<proteinExistence type="predicted"/>
<organism evidence="1 2">
    <name type="scientific">Lithospermum erythrorhizon</name>
    <name type="common">Purple gromwell</name>
    <name type="synonym">Lithospermum officinale var. erythrorhizon</name>
    <dbReference type="NCBI Taxonomy" id="34254"/>
    <lineage>
        <taxon>Eukaryota</taxon>
        <taxon>Viridiplantae</taxon>
        <taxon>Streptophyta</taxon>
        <taxon>Embryophyta</taxon>
        <taxon>Tracheophyta</taxon>
        <taxon>Spermatophyta</taxon>
        <taxon>Magnoliopsida</taxon>
        <taxon>eudicotyledons</taxon>
        <taxon>Gunneridae</taxon>
        <taxon>Pentapetalae</taxon>
        <taxon>asterids</taxon>
        <taxon>lamiids</taxon>
        <taxon>Boraginales</taxon>
        <taxon>Boraginaceae</taxon>
        <taxon>Boraginoideae</taxon>
        <taxon>Lithospermeae</taxon>
        <taxon>Lithospermum</taxon>
    </lineage>
</organism>
<gene>
    <name evidence="1" type="ORF">LIER_43987</name>
</gene>
<comment type="caution">
    <text evidence="1">The sequence shown here is derived from an EMBL/GenBank/DDBJ whole genome shotgun (WGS) entry which is preliminary data.</text>
</comment>
<evidence type="ECO:0000313" key="2">
    <source>
        <dbReference type="Proteomes" id="UP001454036"/>
    </source>
</evidence>
<keyword evidence="2" id="KW-1185">Reference proteome</keyword>
<dbReference type="EMBL" id="BAABME010042901">
    <property type="protein sequence ID" value="GAA0174894.1"/>
    <property type="molecule type" value="Genomic_DNA"/>
</dbReference>
<reference evidence="1 2" key="1">
    <citation type="submission" date="2024-01" db="EMBL/GenBank/DDBJ databases">
        <title>The complete chloroplast genome sequence of Lithospermum erythrorhizon: insights into the phylogenetic relationship among Boraginaceae species and the maternal lineages of purple gromwells.</title>
        <authorList>
            <person name="Okada T."/>
            <person name="Watanabe K."/>
        </authorList>
    </citation>
    <scope>NUCLEOTIDE SEQUENCE [LARGE SCALE GENOMIC DNA]</scope>
</reference>
<protein>
    <submittedName>
        <fullName evidence="1">Uncharacterized protein</fullName>
    </submittedName>
</protein>
<evidence type="ECO:0000313" key="1">
    <source>
        <dbReference type="EMBL" id="GAA0174894.1"/>
    </source>
</evidence>
<accession>A0AAV3RGH6</accession>